<comment type="caution">
    <text evidence="4">The sequence shown here is derived from an EMBL/GenBank/DDBJ whole genome shotgun (WGS) entry which is preliminary data.</text>
</comment>
<protein>
    <submittedName>
        <fullName evidence="4">Lantibiotic dehydratase</fullName>
    </submittedName>
</protein>
<feature type="region of interest" description="Disordered" evidence="1">
    <location>
        <begin position="390"/>
        <end position="411"/>
    </location>
</feature>
<sequence>MSEQYLFRPAGLGMLRAPVHPAGTHPCAAPGDGGRADGPVAALRALADGPIVREAVEIASPPLAGVLTKVLDEGQDATPDRLHRAVRALTSYRLRMSTRATPFGLMAGVAPVRFTAPGEPPRVRLGAAHRRAVRPDRAWLTGLVTEWERRPEVLRQLHVVVNSLCRVRGGRLVLSQVPHSGRDGAERKTRPVQEVSLRHSKVVAAVRELAHRPVLGADLVTALQQRFPGLTEEAADGLIGQLVRADVLLTQARPPLEEADPLGYVLDVCGTIGGGDLPELAELDAVRKELLRYAESPLGDGVPELRDVAARMRRLRPGADLLQVDLALDAEVRLPAAVAEEAVRAAALLWRLSPDTAGPAHLREYHQAFLERYGTDRAVPLTELLDPDAGLGAPAGYRRPPSPRTAPGDVPDQERARALAALAQEALLTGACEVVLDDDHPFVRRLAEDGDGAPETLEICGRLLAPDADALAAGDFRLVLANGSRQAGSLLGRFGYLFDARSAGDLAALVRPDGAPGQPSPGADGAVRAQVAVRPGDVRIGNIAQVPRLLDHLLPVGCYADPGDPSVLDPRDLAVRADLDGLWLVDTATGGRVEPTVLHMLNVEECLPNVSRFLCEIAASGRRTWSMWSWGGAAVLPRLPRVRYGRTVLSAALWTPGPELRAPEPPFAQWWEAFRDWQRRWAVPDRVQAGWGDRFVRLDLTRPDHARLLRRELLRGDRVHLREVPEENGLPDGWLHGPDGPHHAEVVIPLRAVPGAHTPGVKPRAARRPLPRRAPAVHFPGGDWLHLSLYAPADRHEELLAVHLAPLLGELPDCVDRWFFLRYTDGDGPHLRLRFHGPAAALGRDLQPRLHDATSALHAAGLTRRAVWDSYDPELERYGGPEAMAAAERVFHADSVAVLEQLRRRHARREPAEPLLVAAAGFADLARAFHAADGAERGGPAGADWLVRRIPKDEERQRGFRERRREALPLVDPYRAGPAGDADGTLRTLWRRRAEATARYGALLRALGERSWSDPDQALSSLLHLHHNRLIGTDRPAELLAHAVARGAAQAHTDRRRHTR</sequence>
<dbReference type="Proteomes" id="UP001550853">
    <property type="component" value="Unassembled WGS sequence"/>
</dbReference>
<dbReference type="RefSeq" id="WP_037678379.1">
    <property type="nucleotide sequence ID" value="NZ_JBEZVI010000006.1"/>
</dbReference>
<feature type="domain" description="Thiopeptide-type bacteriocin biosynthesis" evidence="3">
    <location>
        <begin position="784"/>
        <end position="1046"/>
    </location>
</feature>
<dbReference type="Pfam" id="PF14028">
    <property type="entry name" value="Lant_dehydr_C"/>
    <property type="match status" value="1"/>
</dbReference>
<evidence type="ECO:0000259" key="3">
    <source>
        <dbReference type="Pfam" id="PF14028"/>
    </source>
</evidence>
<keyword evidence="5" id="KW-1185">Reference proteome</keyword>
<name>A0ABV2YXI3_9ACTN</name>
<dbReference type="EMBL" id="JBEZVI010000006">
    <property type="protein sequence ID" value="MEU3710450.1"/>
    <property type="molecule type" value="Genomic_DNA"/>
</dbReference>
<dbReference type="NCBIfam" id="TIGR03891">
    <property type="entry name" value="thiopep_ocin"/>
    <property type="match status" value="1"/>
</dbReference>
<accession>A0ABV2YXI3</accession>
<evidence type="ECO:0000313" key="4">
    <source>
        <dbReference type="EMBL" id="MEU3710450.1"/>
    </source>
</evidence>
<evidence type="ECO:0000256" key="1">
    <source>
        <dbReference type="SAM" id="MobiDB-lite"/>
    </source>
</evidence>
<reference evidence="4 5" key="1">
    <citation type="submission" date="2024-06" db="EMBL/GenBank/DDBJ databases">
        <title>The Natural Products Discovery Center: Release of the First 8490 Sequenced Strains for Exploring Actinobacteria Biosynthetic Diversity.</title>
        <authorList>
            <person name="Kalkreuter E."/>
            <person name="Kautsar S.A."/>
            <person name="Yang D."/>
            <person name="Bader C.D."/>
            <person name="Teijaro C.N."/>
            <person name="Fluegel L."/>
            <person name="Davis C.M."/>
            <person name="Simpson J.R."/>
            <person name="Lauterbach L."/>
            <person name="Steele A.D."/>
            <person name="Gui C."/>
            <person name="Meng S."/>
            <person name="Li G."/>
            <person name="Viehrig K."/>
            <person name="Ye F."/>
            <person name="Su P."/>
            <person name="Kiefer A.F."/>
            <person name="Nichols A."/>
            <person name="Cepeda A.J."/>
            <person name="Yan W."/>
            <person name="Fan B."/>
            <person name="Jiang Y."/>
            <person name="Adhikari A."/>
            <person name="Zheng C.-J."/>
            <person name="Schuster L."/>
            <person name="Cowan T.M."/>
            <person name="Smanski M.J."/>
            <person name="Chevrette M.G."/>
            <person name="De Carvalho L.P.S."/>
            <person name="Shen B."/>
        </authorList>
    </citation>
    <scope>NUCLEOTIDE SEQUENCE [LARGE SCALE GENOMIC DNA]</scope>
    <source>
        <strain evidence="4 5">NPDC033039</strain>
    </source>
</reference>
<evidence type="ECO:0000313" key="5">
    <source>
        <dbReference type="Proteomes" id="UP001550853"/>
    </source>
</evidence>
<organism evidence="4 5">
    <name type="scientific">Streptomyces catenulae</name>
    <dbReference type="NCBI Taxonomy" id="66875"/>
    <lineage>
        <taxon>Bacteria</taxon>
        <taxon>Bacillati</taxon>
        <taxon>Actinomycetota</taxon>
        <taxon>Actinomycetes</taxon>
        <taxon>Kitasatosporales</taxon>
        <taxon>Streptomycetaceae</taxon>
        <taxon>Streptomyces</taxon>
    </lineage>
</organism>
<dbReference type="InterPro" id="IPR023809">
    <property type="entry name" value="Thiopep_bacteriocin_synth_dom"/>
</dbReference>
<dbReference type="InterPro" id="IPR006827">
    <property type="entry name" value="Lant_deHydtase_N"/>
</dbReference>
<evidence type="ECO:0000259" key="2">
    <source>
        <dbReference type="Pfam" id="PF04738"/>
    </source>
</evidence>
<gene>
    <name evidence="4" type="ORF">AB0E61_10135</name>
</gene>
<proteinExistence type="predicted"/>
<feature type="domain" description="Lantibiotic dehydratase N-terminal" evidence="2">
    <location>
        <begin position="50"/>
        <end position="709"/>
    </location>
</feature>
<dbReference type="Pfam" id="PF04738">
    <property type="entry name" value="Lant_dehydr_N"/>
    <property type="match status" value="1"/>
</dbReference>